<dbReference type="PROSITE" id="PS01098">
    <property type="entry name" value="LIPASE_GDSL_SER"/>
    <property type="match status" value="1"/>
</dbReference>
<organism evidence="2 3">
    <name type="scientific">Azospira inquinata</name>
    <dbReference type="NCBI Taxonomy" id="2785627"/>
    <lineage>
        <taxon>Bacteria</taxon>
        <taxon>Pseudomonadati</taxon>
        <taxon>Pseudomonadota</taxon>
        <taxon>Betaproteobacteria</taxon>
        <taxon>Rhodocyclales</taxon>
        <taxon>Rhodocyclaceae</taxon>
        <taxon>Azospira</taxon>
    </lineage>
</organism>
<dbReference type="InterPro" id="IPR013830">
    <property type="entry name" value="SGNH_hydro"/>
</dbReference>
<gene>
    <name evidence="2" type="ORF">Azoinq_13945</name>
</gene>
<sequence>MKKYLGLDWRWLGLGSLCLIMPLLAAAGAPVVLIYGDSLSAGYGLPREAAWPVLLEKRLAQAHLNYRVVNASISGETTAGGLARLPRALGEHRPAVVILELGANDGLQGLPLAAMNHNLEAMAGLARQAGARVLLVGMRLPPNYGSYGEDFRHSYPALARRLKLPLVDFLLAGMADQPTLFQADGLHPVAAAQPRILDNVWQKLGPLLKGGR</sequence>
<accession>A0A975SQT9</accession>
<evidence type="ECO:0000259" key="1">
    <source>
        <dbReference type="Pfam" id="PF13472"/>
    </source>
</evidence>
<evidence type="ECO:0000313" key="2">
    <source>
        <dbReference type="EMBL" id="QWT50576.1"/>
    </source>
</evidence>
<keyword evidence="3" id="KW-1185">Reference proteome</keyword>
<dbReference type="InterPro" id="IPR008265">
    <property type="entry name" value="Lipase_GDSL_AS"/>
</dbReference>
<dbReference type="CDD" id="cd01822">
    <property type="entry name" value="Lysophospholipase_L1_like"/>
    <property type="match status" value="1"/>
</dbReference>
<dbReference type="Pfam" id="PF13472">
    <property type="entry name" value="Lipase_GDSL_2"/>
    <property type="match status" value="1"/>
</dbReference>
<dbReference type="GO" id="GO:0006629">
    <property type="term" value="P:lipid metabolic process"/>
    <property type="evidence" value="ECO:0007669"/>
    <property type="project" value="InterPro"/>
</dbReference>
<dbReference type="PANTHER" id="PTHR30383">
    <property type="entry name" value="THIOESTERASE 1/PROTEASE 1/LYSOPHOSPHOLIPASE L1"/>
    <property type="match status" value="1"/>
</dbReference>
<feature type="domain" description="SGNH hydrolase-type esterase" evidence="1">
    <location>
        <begin position="35"/>
        <end position="191"/>
    </location>
</feature>
<reference evidence="2" key="1">
    <citation type="submission" date="2020-11" db="EMBL/GenBank/DDBJ databases">
        <title>Azospira inquinata sp. nov.</title>
        <authorList>
            <person name="Moe W.M."/>
            <person name="Mikes M.C."/>
        </authorList>
    </citation>
    <scope>NUCLEOTIDE SEQUENCE</scope>
    <source>
        <strain evidence="2">Azo-3</strain>
    </source>
</reference>
<dbReference type="Gene3D" id="3.40.50.1110">
    <property type="entry name" value="SGNH hydrolase"/>
    <property type="match status" value="1"/>
</dbReference>
<dbReference type="SUPFAM" id="SSF52266">
    <property type="entry name" value="SGNH hydrolase"/>
    <property type="match status" value="1"/>
</dbReference>
<dbReference type="KEGG" id="aiq:Azoinq_13945"/>
<proteinExistence type="predicted"/>
<dbReference type="GO" id="GO:0004622">
    <property type="term" value="F:phosphatidylcholine lysophospholipase activity"/>
    <property type="evidence" value="ECO:0007669"/>
    <property type="project" value="TreeGrafter"/>
</dbReference>
<evidence type="ECO:0000313" key="3">
    <source>
        <dbReference type="Proteomes" id="UP000683428"/>
    </source>
</evidence>
<dbReference type="PANTHER" id="PTHR30383:SF24">
    <property type="entry name" value="THIOESTERASE 1_PROTEASE 1_LYSOPHOSPHOLIPASE L1"/>
    <property type="match status" value="1"/>
</dbReference>
<protein>
    <submittedName>
        <fullName evidence="2">Arylesterase</fullName>
    </submittedName>
</protein>
<dbReference type="EMBL" id="CP064782">
    <property type="protein sequence ID" value="QWT50576.1"/>
    <property type="molecule type" value="Genomic_DNA"/>
</dbReference>
<dbReference type="InterPro" id="IPR036514">
    <property type="entry name" value="SGNH_hydro_sf"/>
</dbReference>
<dbReference type="AlphaFoldDB" id="A0A975SQT9"/>
<name>A0A975SQT9_9RHOO</name>
<dbReference type="Proteomes" id="UP000683428">
    <property type="component" value="Chromosome"/>
</dbReference>
<dbReference type="InterPro" id="IPR051532">
    <property type="entry name" value="Ester_Hydrolysis_Enzymes"/>
</dbReference>